<evidence type="ECO:0000256" key="8">
    <source>
        <dbReference type="ARBA" id="ARBA00023779"/>
    </source>
</evidence>
<dbReference type="GO" id="GO:0051539">
    <property type="term" value="F:4 iron, 4 sulfur cluster binding"/>
    <property type="evidence" value="ECO:0007669"/>
    <property type="project" value="UniProtKB-KW"/>
</dbReference>
<proteinExistence type="inferred from homology"/>
<keyword evidence="5" id="KW-0408">Iron</keyword>
<dbReference type="SMART" id="SM00987">
    <property type="entry name" value="UreE_C"/>
    <property type="match status" value="1"/>
</dbReference>
<keyword evidence="12" id="KW-1185">Reference proteome</keyword>
<keyword evidence="7" id="KW-0234">DNA repair</keyword>
<dbReference type="InterPro" id="IPR051536">
    <property type="entry name" value="UDG_Type-4/5"/>
</dbReference>
<dbReference type="GO" id="GO:0004844">
    <property type="term" value="F:uracil DNA N-glycosylase activity"/>
    <property type="evidence" value="ECO:0007669"/>
    <property type="project" value="InterPro"/>
</dbReference>
<dbReference type="OrthoDB" id="5290748at2"/>
<dbReference type="GO" id="GO:0046872">
    <property type="term" value="F:metal ion binding"/>
    <property type="evidence" value="ECO:0007669"/>
    <property type="project" value="UniProtKB-KW"/>
</dbReference>
<dbReference type="PANTHER" id="PTHR33693:SF3">
    <property type="entry name" value="TYPE-5 URACIL-DNA GLYCOSYLASE"/>
    <property type="match status" value="1"/>
</dbReference>
<dbReference type="AlphaFoldDB" id="A0A7Z0VPL9"/>
<accession>A0A7Z0VPL9</accession>
<evidence type="ECO:0000256" key="2">
    <source>
        <dbReference type="ARBA" id="ARBA00022723"/>
    </source>
</evidence>
<evidence type="ECO:0000256" key="6">
    <source>
        <dbReference type="ARBA" id="ARBA00023014"/>
    </source>
</evidence>
<dbReference type="Proteomes" id="UP000094769">
    <property type="component" value="Unassembled WGS sequence"/>
</dbReference>
<evidence type="ECO:0000313" key="11">
    <source>
        <dbReference type="EMBL" id="ODJ88894.1"/>
    </source>
</evidence>
<dbReference type="InterPro" id="IPR044147">
    <property type="entry name" value="UdgB-like"/>
</dbReference>
<evidence type="ECO:0000259" key="10">
    <source>
        <dbReference type="SMART" id="SM00986"/>
    </source>
</evidence>
<evidence type="ECO:0000256" key="4">
    <source>
        <dbReference type="ARBA" id="ARBA00022801"/>
    </source>
</evidence>
<organism evidence="11 12">
    <name type="scientific">Candidatus Thiodiazotropha endolucinida</name>
    <dbReference type="NCBI Taxonomy" id="1655433"/>
    <lineage>
        <taxon>Bacteria</taxon>
        <taxon>Pseudomonadati</taxon>
        <taxon>Pseudomonadota</taxon>
        <taxon>Gammaproteobacteria</taxon>
        <taxon>Chromatiales</taxon>
        <taxon>Sedimenticolaceae</taxon>
        <taxon>Candidatus Thiodiazotropha</taxon>
    </lineage>
</organism>
<dbReference type="EMBL" id="MARB01000004">
    <property type="protein sequence ID" value="ODJ88894.1"/>
    <property type="molecule type" value="Genomic_DNA"/>
</dbReference>
<dbReference type="SMART" id="SM00986">
    <property type="entry name" value="UDG"/>
    <property type="match status" value="1"/>
</dbReference>
<protein>
    <recommendedName>
        <fullName evidence="9">Type-5 uracil-DNA glycosylase</fullName>
    </recommendedName>
</protein>
<dbReference type="CDD" id="cd10031">
    <property type="entry name" value="UDG-F5_TTUDGB_like"/>
    <property type="match status" value="1"/>
</dbReference>
<keyword evidence="2" id="KW-0479">Metal-binding</keyword>
<evidence type="ECO:0000256" key="3">
    <source>
        <dbReference type="ARBA" id="ARBA00022763"/>
    </source>
</evidence>
<sequence length="210" mass="23419">MTFDAKCRLCPRLVDFLGRVKADYPDYHAAPVAPFGDNDAQLLIVGLAPGLHGANATGRPFTGDHAGILLYQTLHQFGFANQPEASSRNDGLQLQNCRITNAVKCLPPQNKPIGSEINTCNGFLQHELENMPARSIVISLGSIAHQAVIKALGLRQKAYPFSHGMEHQLDERHLMIDSYHCSRYNTQTRRLTPAMFKKVFRRARKLLDGR</sequence>
<comment type="caution">
    <text evidence="11">The sequence shown here is derived from an EMBL/GenBank/DDBJ whole genome shotgun (WGS) entry which is preliminary data.</text>
</comment>
<name>A0A7Z0VPL9_9GAMM</name>
<feature type="domain" description="Uracil-DNA glycosylase-like" evidence="10">
    <location>
        <begin position="33"/>
        <end position="200"/>
    </location>
</feature>
<keyword evidence="4" id="KW-0378">Hydrolase</keyword>
<comment type="similarity">
    <text evidence="8">Belongs to the uracil-DNA glycosylase (UDG) superfamily. Type 5 (UDGb) family.</text>
</comment>
<evidence type="ECO:0000256" key="7">
    <source>
        <dbReference type="ARBA" id="ARBA00023204"/>
    </source>
</evidence>
<keyword evidence="1" id="KW-0004">4Fe-4S</keyword>
<dbReference type="InterPro" id="IPR005122">
    <property type="entry name" value="Uracil-DNA_glycosylase-like"/>
</dbReference>
<keyword evidence="6" id="KW-0411">Iron-sulfur</keyword>
<dbReference type="SUPFAM" id="SSF52141">
    <property type="entry name" value="Uracil-DNA glycosylase-like"/>
    <property type="match status" value="1"/>
</dbReference>
<evidence type="ECO:0000256" key="9">
    <source>
        <dbReference type="ARBA" id="ARBA00023887"/>
    </source>
</evidence>
<gene>
    <name evidence="11" type="ORF">CODIS_09920</name>
</gene>
<dbReference type="GO" id="GO:0006284">
    <property type="term" value="P:base-excision repair"/>
    <property type="evidence" value="ECO:0007669"/>
    <property type="project" value="InterPro"/>
</dbReference>
<evidence type="ECO:0000313" key="12">
    <source>
        <dbReference type="Proteomes" id="UP000094769"/>
    </source>
</evidence>
<reference evidence="11 12" key="1">
    <citation type="submission" date="2016-06" db="EMBL/GenBank/DDBJ databases">
        <title>Genome sequence of endosymbiont of Candidatus Endolucinida thiodiazotropha.</title>
        <authorList>
            <person name="Poehlein A."/>
            <person name="Koenig S."/>
            <person name="Heiden S.E."/>
            <person name="Thuermer A."/>
            <person name="Voget S."/>
            <person name="Daniel R."/>
            <person name="Markert S."/>
            <person name="Gros O."/>
            <person name="Schweder T."/>
        </authorList>
    </citation>
    <scope>NUCLEOTIDE SEQUENCE [LARGE SCALE GENOMIC DNA]</scope>
    <source>
        <strain evidence="11 12">COS</strain>
    </source>
</reference>
<evidence type="ECO:0000256" key="5">
    <source>
        <dbReference type="ARBA" id="ARBA00023004"/>
    </source>
</evidence>
<dbReference type="GO" id="GO:0033958">
    <property type="term" value="F:DNA-deoxyinosine glycosylase activity"/>
    <property type="evidence" value="ECO:0007669"/>
    <property type="project" value="InterPro"/>
</dbReference>
<keyword evidence="3" id="KW-0227">DNA damage</keyword>
<dbReference type="PANTHER" id="PTHR33693">
    <property type="entry name" value="TYPE-5 URACIL-DNA GLYCOSYLASE"/>
    <property type="match status" value="1"/>
</dbReference>
<dbReference type="RefSeq" id="WP_069121740.1">
    <property type="nucleotide sequence ID" value="NZ_MARB01000004.1"/>
</dbReference>
<dbReference type="InterPro" id="IPR036895">
    <property type="entry name" value="Uracil-DNA_glycosylase-like_sf"/>
</dbReference>
<dbReference type="Gene3D" id="3.40.470.10">
    <property type="entry name" value="Uracil-DNA glycosylase-like domain"/>
    <property type="match status" value="1"/>
</dbReference>
<dbReference type="Pfam" id="PF03167">
    <property type="entry name" value="UDG"/>
    <property type="match status" value="1"/>
</dbReference>
<evidence type="ECO:0000256" key="1">
    <source>
        <dbReference type="ARBA" id="ARBA00022485"/>
    </source>
</evidence>